<evidence type="ECO:0008006" key="3">
    <source>
        <dbReference type="Google" id="ProtNLM"/>
    </source>
</evidence>
<proteinExistence type="predicted"/>
<reference evidence="2" key="1">
    <citation type="journal article" date="2020" name="mSystems">
        <title>Genome- and Community-Level Interaction Insights into Carbon Utilization and Element Cycling Functions of Hydrothermarchaeota in Hydrothermal Sediment.</title>
        <authorList>
            <person name="Zhou Z."/>
            <person name="Liu Y."/>
            <person name="Xu W."/>
            <person name="Pan J."/>
            <person name="Luo Z.H."/>
            <person name="Li M."/>
        </authorList>
    </citation>
    <scope>NUCLEOTIDE SEQUENCE</scope>
    <source>
        <strain evidence="2">SpSt-997</strain>
    </source>
</reference>
<dbReference type="Gene3D" id="3.40.50.1000">
    <property type="entry name" value="HAD superfamily/HAD-like"/>
    <property type="match status" value="1"/>
</dbReference>
<evidence type="ECO:0000313" key="2">
    <source>
        <dbReference type="EMBL" id="HGC41795.1"/>
    </source>
</evidence>
<name>A0A8J4H6V5_9PROT</name>
<comment type="caution">
    <text evidence="2">The sequence shown here is derived from an EMBL/GenBank/DDBJ whole genome shotgun (WGS) entry which is preliminary data.</text>
</comment>
<dbReference type="InterPro" id="IPR036412">
    <property type="entry name" value="HAD-like_sf"/>
</dbReference>
<evidence type="ECO:0000256" key="1">
    <source>
        <dbReference type="SAM" id="MobiDB-lite"/>
    </source>
</evidence>
<protein>
    <recommendedName>
        <fullName evidence="3">HAD family hydrolase</fullName>
    </recommendedName>
</protein>
<dbReference type="AlphaFoldDB" id="A0A8J4H6V5"/>
<sequence>MSIALLRQTATGHALGRERGQQGRPPGEAANGHALGAKLENFPVISCDVFDTAIRRRLARPEDVLLVIGAQAQARGLISCPAEAFPEFRRSVEEAARREAIAAGDDEVDIQTVYARLVDYGIVRDAMSAAALEGAVERAVAVAVPGVRDVLLARRPGQRLVFLSDSILPGAWLASLLAACGYGEACEVYSSADARRSKHTGRIFPWLLERLGCPASDILHLGDNPVSDVARARAHGLAALHLPWPARPPPEPAAVASQPLTLRLAHSLRRAADAAPPTGAPPAGVSSTAPPLARHVSVLMLGFALFVLSEARRRGIKRIFFSARDGYLPLAIARRLVARSGEPFELTYLEVSRQSVVLPGLSRDPVQLAELLGHSARGHRLASVLTPIGIDPAITAPLLVRLGFDPDHVVVEHEGHAAARGLIEREKALIEATLAARRQAMLGYLEQTGFLAPGKRMIVDVGWRGSVQFHLAGFAGIPADDLFGCYLGLFPEALRPGFTPRHASGYLFSFGHPKALCDLVREGYILFELFFSAPHGSVARHEAGPDGRFTAVHAAEMAPEGVLRHGFFSALERDCLAEIDALDALLEGTWPEAIDPEAALFDITRLLSRPSRADVARINALPFVHGVDGQRISVAVNPVPLHEMARHPGRSLRRLAHAPWRAGAVRASLPWPLPDMSYAELCHRYDRLRQLLRRGG</sequence>
<organism evidence="2">
    <name type="scientific">Acidicaldus sp</name>
    <dbReference type="NCBI Taxonomy" id="1872105"/>
    <lineage>
        <taxon>Bacteria</taxon>
        <taxon>Pseudomonadati</taxon>
        <taxon>Pseudomonadota</taxon>
        <taxon>Alphaproteobacteria</taxon>
        <taxon>Acetobacterales</taxon>
        <taxon>Acetobacteraceae</taxon>
        <taxon>Acidicaldus</taxon>
    </lineage>
</organism>
<dbReference type="EMBL" id="DTQM01000019">
    <property type="protein sequence ID" value="HGC41795.1"/>
    <property type="molecule type" value="Genomic_DNA"/>
</dbReference>
<accession>A0A8J4H6V5</accession>
<feature type="region of interest" description="Disordered" evidence="1">
    <location>
        <begin position="14"/>
        <end position="33"/>
    </location>
</feature>
<gene>
    <name evidence="2" type="ORF">ENY07_01005</name>
</gene>
<dbReference type="SUPFAM" id="SSF56784">
    <property type="entry name" value="HAD-like"/>
    <property type="match status" value="1"/>
</dbReference>
<dbReference type="InterPro" id="IPR023214">
    <property type="entry name" value="HAD_sf"/>
</dbReference>